<evidence type="ECO:0000313" key="1">
    <source>
        <dbReference type="EMBL" id="RCX15451.1"/>
    </source>
</evidence>
<dbReference type="AlphaFoldDB" id="A0A369B208"/>
<evidence type="ECO:0000313" key="2">
    <source>
        <dbReference type="Proteomes" id="UP000253034"/>
    </source>
</evidence>
<name>A0A369B208_9FIRM</name>
<proteinExistence type="predicted"/>
<gene>
    <name evidence="1" type="ORF">DFR58_11331</name>
</gene>
<comment type="caution">
    <text evidence="1">The sequence shown here is derived from an EMBL/GenBank/DDBJ whole genome shotgun (WGS) entry which is preliminary data.</text>
</comment>
<dbReference type="OrthoDB" id="4376109at2"/>
<accession>A0A369B208</accession>
<sequence>MRRVFIGMAVISLLLSGCGLQRQTKTPGEEDFIKLQHEQGAYGRGLNVISSIKDVKAGERSQITVQGDAGGVYEIISTYRVGEKSYTVRSTKMADREGRVSWDWIVSPDTLPGIYPITISGNGAEILSSYSVKE</sequence>
<dbReference type="Proteomes" id="UP000253034">
    <property type="component" value="Unassembled WGS sequence"/>
</dbReference>
<dbReference type="RefSeq" id="WP_114298105.1">
    <property type="nucleotide sequence ID" value="NZ_QPJT01000013.1"/>
</dbReference>
<dbReference type="PROSITE" id="PS51257">
    <property type="entry name" value="PROKAR_LIPOPROTEIN"/>
    <property type="match status" value="1"/>
</dbReference>
<protein>
    <submittedName>
        <fullName evidence="1">Uncharacterized protein</fullName>
    </submittedName>
</protein>
<dbReference type="EMBL" id="QPJT01000013">
    <property type="protein sequence ID" value="RCX15451.1"/>
    <property type="molecule type" value="Genomic_DNA"/>
</dbReference>
<keyword evidence="2" id="KW-1185">Reference proteome</keyword>
<organism evidence="1 2">
    <name type="scientific">Anaerobacterium chartisolvens</name>
    <dbReference type="NCBI Taxonomy" id="1297424"/>
    <lineage>
        <taxon>Bacteria</taxon>
        <taxon>Bacillati</taxon>
        <taxon>Bacillota</taxon>
        <taxon>Clostridia</taxon>
        <taxon>Eubacteriales</taxon>
        <taxon>Oscillospiraceae</taxon>
        <taxon>Anaerobacterium</taxon>
    </lineage>
</organism>
<reference evidence="1 2" key="1">
    <citation type="submission" date="2018-07" db="EMBL/GenBank/DDBJ databases">
        <title>Genomic Encyclopedia of Type Strains, Phase IV (KMG-IV): sequencing the most valuable type-strain genomes for metagenomic binning, comparative biology and taxonomic classification.</title>
        <authorList>
            <person name="Goeker M."/>
        </authorList>
    </citation>
    <scope>NUCLEOTIDE SEQUENCE [LARGE SCALE GENOMIC DNA]</scope>
    <source>
        <strain evidence="1 2">DSM 27016</strain>
    </source>
</reference>